<reference evidence="2" key="1">
    <citation type="submission" date="2011-11" db="EMBL/GenBank/DDBJ databases">
        <title>The Genome Sequence of Fusarium oxysporum Cotton.</title>
        <authorList>
            <consortium name="The Broad Institute Genome Sequencing Platform"/>
            <person name="Ma L.-J."/>
            <person name="Gale L.R."/>
            <person name="Schwartz D.C."/>
            <person name="Zhou S."/>
            <person name="Corby-Kistler H."/>
            <person name="Young S.K."/>
            <person name="Zeng Q."/>
            <person name="Gargeya S."/>
            <person name="Fitzgerald M."/>
            <person name="Haas B."/>
            <person name="Abouelleil A."/>
            <person name="Alvarado L."/>
            <person name="Arachchi H.M."/>
            <person name="Berlin A."/>
            <person name="Brown A."/>
            <person name="Chapman S.B."/>
            <person name="Chen Z."/>
            <person name="Dunbar C."/>
            <person name="Freedman E."/>
            <person name="Gearin G."/>
            <person name="Goldberg J."/>
            <person name="Griggs A."/>
            <person name="Gujja S."/>
            <person name="Heiman D."/>
            <person name="Howarth C."/>
            <person name="Larson L."/>
            <person name="Lui A."/>
            <person name="MacDonald P.J.P."/>
            <person name="Montmayeur A."/>
            <person name="Murphy C."/>
            <person name="Neiman D."/>
            <person name="Pearson M."/>
            <person name="Priest M."/>
            <person name="Roberts A."/>
            <person name="Saif S."/>
            <person name="Shea T."/>
            <person name="Shenoy N."/>
            <person name="Sisk P."/>
            <person name="Stolte C."/>
            <person name="Sykes S."/>
            <person name="Wortman J."/>
            <person name="Nusbaum C."/>
            <person name="Birren B."/>
        </authorList>
    </citation>
    <scope>NUCLEOTIDE SEQUENCE [LARGE SCALE GENOMIC DNA]</scope>
    <source>
        <strain evidence="2">25433</strain>
    </source>
</reference>
<name>X0KV02_FUSOX</name>
<organism evidence="2">
    <name type="scientific">Fusarium oxysporum f. sp. vasinfectum 25433</name>
    <dbReference type="NCBI Taxonomy" id="1089449"/>
    <lineage>
        <taxon>Eukaryota</taxon>
        <taxon>Fungi</taxon>
        <taxon>Dikarya</taxon>
        <taxon>Ascomycota</taxon>
        <taxon>Pezizomycotina</taxon>
        <taxon>Sordariomycetes</taxon>
        <taxon>Hypocreomycetidae</taxon>
        <taxon>Hypocreales</taxon>
        <taxon>Nectriaceae</taxon>
        <taxon>Fusarium</taxon>
        <taxon>Fusarium oxysporum species complex</taxon>
    </lineage>
</organism>
<protein>
    <submittedName>
        <fullName evidence="2">Uncharacterized protein</fullName>
    </submittedName>
</protein>
<accession>X0KV02</accession>
<dbReference type="Proteomes" id="UP000030701">
    <property type="component" value="Unassembled WGS sequence"/>
</dbReference>
<dbReference type="AlphaFoldDB" id="X0KV02"/>
<evidence type="ECO:0000256" key="1">
    <source>
        <dbReference type="SAM" id="MobiDB-lite"/>
    </source>
</evidence>
<reference evidence="2" key="2">
    <citation type="submission" date="2012-05" db="EMBL/GenBank/DDBJ databases">
        <title>The Genome Annotation of Fusarium oxysporum Cotton.</title>
        <authorList>
            <consortium name="The Broad Institute Genomics Platform"/>
            <person name="Ma L.-J."/>
            <person name="Corby-Kistler H."/>
            <person name="Broz K."/>
            <person name="Gale L.R."/>
            <person name="Jonkers W."/>
            <person name="O'Donnell K."/>
            <person name="Ploetz R."/>
            <person name="Steinberg C."/>
            <person name="Schwartz D.C."/>
            <person name="VanEtten H."/>
            <person name="Zhou S."/>
            <person name="Young S.K."/>
            <person name="Zeng Q."/>
            <person name="Gargeya S."/>
            <person name="Fitzgerald M."/>
            <person name="Abouelleil A."/>
            <person name="Alvarado L."/>
            <person name="Chapman S.B."/>
            <person name="Gainer-Dewar J."/>
            <person name="Goldberg J."/>
            <person name="Griggs A."/>
            <person name="Gujja S."/>
            <person name="Hansen M."/>
            <person name="Howarth C."/>
            <person name="Imamovic A."/>
            <person name="Ireland A."/>
            <person name="Larimer J."/>
            <person name="McCowan C."/>
            <person name="Murphy C."/>
            <person name="Pearson M."/>
            <person name="Poon T.W."/>
            <person name="Priest M."/>
            <person name="Roberts A."/>
            <person name="Saif S."/>
            <person name="Shea T."/>
            <person name="Sykes S."/>
            <person name="Wortman J."/>
            <person name="Nusbaum C."/>
            <person name="Birren B."/>
        </authorList>
    </citation>
    <scope>NUCLEOTIDE SEQUENCE</scope>
    <source>
        <strain evidence="2">25433</strain>
    </source>
</reference>
<feature type="region of interest" description="Disordered" evidence="1">
    <location>
        <begin position="96"/>
        <end position="124"/>
    </location>
</feature>
<evidence type="ECO:0000313" key="2">
    <source>
        <dbReference type="EMBL" id="EXM12622.1"/>
    </source>
</evidence>
<gene>
    <name evidence="2" type="ORF">FOTG_18884</name>
</gene>
<sequence>MQWLVTNFVVVKSLSHNNALQITFRRLRRADDPEFCKILDTFCDDLFRVSGNTSLESIRNGQDVLFKPVVGENNDVDQAFVRSFVISMGKNLTEDPTFREPQTLGNNFFTRDPDESRSDRRRMRARTRQVFGAYPTQNDRLYRPPRHELYRTLSCTDYGASGYNEKDQDGPWHTKRSGCSYQVTRGSFNLDEGALHGAINDASQFLDETAEHLVSTLDILLEQGNKGGEMSLARINIAVSLLKSSIEQTLQLYKMADTETAAYRKARNKWAGCTALSLAITVASWFIPGGPAIQKTTRVMGALSTVGCGYKTCRKWGDMKDSDQVRKLVFKVHQVFHQSWIFLTVALWRHNGLPDNDERLVEFANRMADAFNVQDLLTQWGSEDYATQILNTNRTMIAQDMRDIVDAVRTIQDHLMDNPT</sequence>
<dbReference type="EMBL" id="JH658252">
    <property type="protein sequence ID" value="EXM12622.1"/>
    <property type="molecule type" value="Genomic_DNA"/>
</dbReference>
<dbReference type="HOGENOM" id="CLU_653897_0_0_1"/>
<proteinExistence type="predicted"/>
<dbReference type="OrthoDB" id="5153361at2759"/>